<evidence type="ECO:0000313" key="2">
    <source>
        <dbReference type="EMBL" id="PNC53931.1"/>
    </source>
</evidence>
<feature type="compositionally biased region" description="Pro residues" evidence="1">
    <location>
        <begin position="300"/>
        <end position="314"/>
    </location>
</feature>
<dbReference type="NCBIfam" id="TIGR03696">
    <property type="entry name" value="Rhs_assc_core"/>
    <property type="match status" value="1"/>
</dbReference>
<evidence type="ECO:0008006" key="4">
    <source>
        <dbReference type="Google" id="ProtNLM"/>
    </source>
</evidence>
<protein>
    <recommendedName>
        <fullName evidence="4">RHS repeat-associated core domain-containing protein</fullName>
    </recommendedName>
</protein>
<organism evidence="2 3">
    <name type="scientific">Akkermansia muciniphila</name>
    <dbReference type="NCBI Taxonomy" id="239935"/>
    <lineage>
        <taxon>Bacteria</taxon>
        <taxon>Pseudomonadati</taxon>
        <taxon>Verrucomicrobiota</taxon>
        <taxon>Verrucomicrobiia</taxon>
        <taxon>Verrucomicrobiales</taxon>
        <taxon>Akkermansiaceae</taxon>
        <taxon>Akkermansia</taxon>
    </lineage>
</organism>
<dbReference type="PANTHER" id="PTHR32305">
    <property type="match status" value="1"/>
</dbReference>
<feature type="region of interest" description="Disordered" evidence="1">
    <location>
        <begin position="290"/>
        <end position="314"/>
    </location>
</feature>
<comment type="caution">
    <text evidence="2">The sequence shown here is derived from an EMBL/GenBank/DDBJ whole genome shotgun (WGS) entry which is preliminary data.</text>
</comment>
<sequence>MWNPLKPVATRSLVLVQDNAIYFYSHDFIKNVTEVFDAQGTIAAAYDYSPYGTATRTGRLVQPVQWSGEMHDEEPALVYYNYRFYNPKDGRWINRDPIAEEGGWNLYGFVDNNPIDSFDRSGLFFDRLVSAAISAAVDIGIQVTTNIIEGKPADDIDWVSVGAAAVSGAIIPGVSVMKSCQKFGQVLSKNQRVVTKIVELQNKISVLKKYGKLKSVTKLQYEQAVLIQTNNYMWTYYVKEEFTIYTLKITNKALAKGIIQSWGISSDLDNIDDCTIQVIVGEKTSVEGTAERLSTRTIPPTSPLLPSRPWPVLN</sequence>
<dbReference type="RefSeq" id="WP_102735980.1">
    <property type="nucleotide sequence ID" value="NZ_BAABSF010000006.1"/>
</dbReference>
<reference evidence="2 3" key="1">
    <citation type="journal article" date="2017" name="BMC Genomics">
        <title>Genome sequencing of 39 Akkermansia muciniphila isolates reveals its population structure, genomic and functional diverisity, and global distribution in mammalian gut microbiotas.</title>
        <authorList>
            <person name="Guo X."/>
            <person name="Li S."/>
            <person name="Zhang J."/>
            <person name="Wu F."/>
            <person name="Li X."/>
            <person name="Wu D."/>
            <person name="Zhang M."/>
            <person name="Ou Z."/>
            <person name="Jie Z."/>
            <person name="Yan Q."/>
            <person name="Li P."/>
            <person name="Yi J."/>
            <person name="Peng Y."/>
        </authorList>
    </citation>
    <scope>NUCLEOTIDE SEQUENCE [LARGE SCALE GENOMIC DNA]</scope>
    <source>
        <strain evidence="2 3">GP43</strain>
    </source>
</reference>
<dbReference type="PRINTS" id="PR00394">
    <property type="entry name" value="RHSPROTEIN"/>
</dbReference>
<dbReference type="Proteomes" id="UP000235914">
    <property type="component" value="Unassembled WGS sequence"/>
</dbReference>
<dbReference type="InterPro" id="IPR050708">
    <property type="entry name" value="T6SS_VgrG/RHS"/>
</dbReference>
<name>A0AAP8NKA2_9BACT</name>
<dbReference type="InterPro" id="IPR022385">
    <property type="entry name" value="Rhs_assc_core"/>
</dbReference>
<accession>A0AAP8NKA2</accession>
<dbReference type="AlphaFoldDB" id="A0AAP8NKA2"/>
<dbReference type="PANTHER" id="PTHR32305:SF15">
    <property type="entry name" value="PROTEIN RHSA-RELATED"/>
    <property type="match status" value="1"/>
</dbReference>
<dbReference type="EMBL" id="PJKN01000006">
    <property type="protein sequence ID" value="PNC53931.1"/>
    <property type="molecule type" value="Genomic_DNA"/>
</dbReference>
<proteinExistence type="predicted"/>
<evidence type="ECO:0000256" key="1">
    <source>
        <dbReference type="SAM" id="MobiDB-lite"/>
    </source>
</evidence>
<dbReference type="Gene3D" id="2.180.10.10">
    <property type="entry name" value="RHS repeat-associated core"/>
    <property type="match status" value="1"/>
</dbReference>
<gene>
    <name evidence="2" type="ORF">CXU09_10010</name>
</gene>
<evidence type="ECO:0000313" key="3">
    <source>
        <dbReference type="Proteomes" id="UP000235914"/>
    </source>
</evidence>